<dbReference type="AlphaFoldDB" id="A0A7U8KAS7"/>
<feature type="region of interest" description="Disordered" evidence="1">
    <location>
        <begin position="1"/>
        <end position="25"/>
    </location>
</feature>
<protein>
    <submittedName>
        <fullName evidence="2">Uncharacterized protein</fullName>
    </submittedName>
</protein>
<evidence type="ECO:0000313" key="2">
    <source>
        <dbReference type="EMBL" id="EEY05178.1"/>
    </source>
</evidence>
<organism evidence="2 3">
    <name type="scientific">Brucella neotomae 5K33</name>
    <dbReference type="NCBI Taxonomy" id="520456"/>
    <lineage>
        <taxon>Bacteria</taxon>
        <taxon>Pseudomonadati</taxon>
        <taxon>Pseudomonadota</taxon>
        <taxon>Alphaproteobacteria</taxon>
        <taxon>Hyphomicrobiales</taxon>
        <taxon>Brucellaceae</taxon>
        <taxon>Brucella/Ochrobactrum group</taxon>
        <taxon>Brucella</taxon>
    </lineage>
</organism>
<evidence type="ECO:0000313" key="3">
    <source>
        <dbReference type="Proteomes" id="UP000005727"/>
    </source>
</evidence>
<dbReference type="EMBL" id="EQ999583">
    <property type="protein sequence ID" value="EEY05178.1"/>
    <property type="molecule type" value="Genomic_DNA"/>
</dbReference>
<dbReference type="Proteomes" id="UP000005727">
    <property type="component" value="Unassembled WGS sequence"/>
</dbReference>
<name>A0A7U8KAS7_BRUNE</name>
<evidence type="ECO:0000256" key="1">
    <source>
        <dbReference type="SAM" id="MobiDB-lite"/>
    </source>
</evidence>
<sequence length="84" mass="9050">PEPAIAEEARSDIPGQIAAPAKPEPPKLIESQIELAPGTRLLSQSLSGDQLSLETLLPDGGTEIIVYDYRQSRIIGRIKMGNVE</sequence>
<accession>A0A7U8KAS7</accession>
<proteinExistence type="predicted"/>
<gene>
    <name evidence="2" type="ORF">BANG_03024</name>
</gene>
<reference evidence="2 3" key="1">
    <citation type="submission" date="2009-01" db="EMBL/GenBank/DDBJ databases">
        <title>The Genome Sequence of Brucella neotomae 5K33.</title>
        <authorList>
            <consortium name="The Broad Institute Genome Sequencing Platform"/>
            <person name="Ward D."/>
            <person name="Young S.K."/>
            <person name="Kodira C.D."/>
            <person name="Zeng Q."/>
            <person name="Koehrsen M."/>
            <person name="Alvarado L."/>
            <person name="Berlin A."/>
            <person name="Borenstein D."/>
            <person name="Chen Z."/>
            <person name="Engels R."/>
            <person name="Freedman E."/>
            <person name="Gellesch M."/>
            <person name="Goldberg J."/>
            <person name="Griggs A."/>
            <person name="Gujja S."/>
            <person name="Heiman D."/>
            <person name="Hepburn T."/>
            <person name="Howarth C."/>
            <person name="Jen D."/>
            <person name="Larson L."/>
            <person name="Lewis B."/>
            <person name="Mehta T."/>
            <person name="Park D."/>
            <person name="Pearson M."/>
            <person name="Roberts A."/>
            <person name="Saif S."/>
            <person name="Shea T."/>
            <person name="Shenoy N."/>
            <person name="Sisk P."/>
            <person name="Stolte C."/>
            <person name="Sykes S."/>
            <person name="Walk T."/>
            <person name="White J."/>
            <person name="Yandava C."/>
            <person name="Whatmore A.M."/>
            <person name="Perrett L.L."/>
            <person name="O'Callaghan D."/>
            <person name="Nusbaum C."/>
            <person name="Galagan J."/>
            <person name="Birren B."/>
        </authorList>
    </citation>
    <scope>NUCLEOTIDE SEQUENCE [LARGE SCALE GENOMIC DNA]</scope>
    <source>
        <strain evidence="2 3">5K33</strain>
    </source>
</reference>
<feature type="non-terminal residue" evidence="2">
    <location>
        <position position="1"/>
    </location>
</feature>
<keyword evidence="3" id="KW-1185">Reference proteome</keyword>